<reference evidence="1 2" key="1">
    <citation type="journal article" date="2016" name="Genome Announc.">
        <title>Draft Genome Sequences of Five Rapidly Growing Mycobacterium Species, M. thermoresistibile, M. fortuitum subsp. acetamidolyticum, M. canariasense, M. brisbanense, and M. novocastrense.</title>
        <authorList>
            <person name="Katahira K."/>
            <person name="Ogura Y."/>
            <person name="Gotoh Y."/>
            <person name="Hayashi T."/>
        </authorList>
    </citation>
    <scope>NUCLEOTIDE SEQUENCE [LARGE SCALE GENOMIC DNA]</scope>
    <source>
        <strain evidence="1 2">JCM6368</strain>
    </source>
</reference>
<comment type="caution">
    <text evidence="1">The sequence shown here is derived from an EMBL/GenBank/DDBJ whole genome shotgun (WGS) entry which is preliminary data.</text>
</comment>
<protein>
    <submittedName>
        <fullName evidence="1">Pseudouridine synthase</fullName>
    </submittedName>
</protein>
<sequence>MNELRDGDRVEVASLWAVKPRPGGRNHQWRPGRIATGVIDRFTATTSRTWRGQIFGVVVRFEHPINGETWCTASPDELTKLA</sequence>
<gene>
    <name evidence="1" type="ORF">RMCFA_2692</name>
</gene>
<evidence type="ECO:0000313" key="1">
    <source>
        <dbReference type="EMBL" id="GAT02580.1"/>
    </source>
</evidence>
<reference evidence="2" key="2">
    <citation type="submission" date="2016-02" db="EMBL/GenBank/DDBJ databases">
        <title>Draft genome sequence of five rapidly growing Mycobacterium species.</title>
        <authorList>
            <person name="Katahira K."/>
            <person name="Gotou Y."/>
            <person name="Iida K."/>
            <person name="Ogura Y."/>
            <person name="Hayashi T."/>
        </authorList>
    </citation>
    <scope>NUCLEOTIDE SEQUENCE [LARGE SCALE GENOMIC DNA]</scope>
    <source>
        <strain evidence="2">JCM6368</strain>
    </source>
</reference>
<name>A0A100WR11_MYCFO</name>
<dbReference type="RefSeq" id="WP_061263679.1">
    <property type="nucleotide sequence ID" value="NZ_BCSZ01000025.1"/>
</dbReference>
<dbReference type="EMBL" id="BCSZ01000025">
    <property type="protein sequence ID" value="GAT02580.1"/>
    <property type="molecule type" value="Genomic_DNA"/>
</dbReference>
<evidence type="ECO:0000313" key="2">
    <source>
        <dbReference type="Proteomes" id="UP000069705"/>
    </source>
</evidence>
<accession>A0A100WR11</accession>
<organism evidence="1 2">
    <name type="scientific">Mycolicibacterium fortuitum subsp. acetamidolyticum</name>
    <dbReference type="NCBI Taxonomy" id="144550"/>
    <lineage>
        <taxon>Bacteria</taxon>
        <taxon>Bacillati</taxon>
        <taxon>Actinomycetota</taxon>
        <taxon>Actinomycetes</taxon>
        <taxon>Mycobacteriales</taxon>
        <taxon>Mycobacteriaceae</taxon>
        <taxon>Mycolicibacterium</taxon>
    </lineage>
</organism>
<dbReference type="AlphaFoldDB" id="A0A100WR11"/>
<dbReference type="Proteomes" id="UP000069705">
    <property type="component" value="Unassembled WGS sequence"/>
</dbReference>
<proteinExistence type="predicted"/>